<keyword evidence="14" id="KW-1185">Reference proteome</keyword>
<feature type="transmembrane region" description="Helical" evidence="10">
    <location>
        <begin position="101"/>
        <end position="118"/>
    </location>
</feature>
<keyword evidence="2" id="KW-0813">Transport</keyword>
<keyword evidence="7 10" id="KW-1133">Transmembrane helix</keyword>
<feature type="domain" description="ABC transmembrane type-1" evidence="12">
    <location>
        <begin position="1024"/>
        <end position="1306"/>
    </location>
</feature>
<dbReference type="InterPro" id="IPR050173">
    <property type="entry name" value="ABC_transporter_C-like"/>
</dbReference>
<feature type="compositionally biased region" description="Low complexity" evidence="9">
    <location>
        <begin position="670"/>
        <end position="693"/>
    </location>
</feature>
<evidence type="ECO:0000256" key="3">
    <source>
        <dbReference type="ARBA" id="ARBA00022692"/>
    </source>
</evidence>
<feature type="transmembrane region" description="Helical" evidence="10">
    <location>
        <begin position="1250"/>
        <end position="1269"/>
    </location>
</feature>
<accession>A0A1D2VFN2</accession>
<dbReference type="InterPro" id="IPR044746">
    <property type="entry name" value="ABCC_6TM_D1"/>
</dbReference>
<feature type="compositionally biased region" description="Polar residues" evidence="9">
    <location>
        <begin position="1474"/>
        <end position="1500"/>
    </location>
</feature>
<dbReference type="PROSITE" id="PS00211">
    <property type="entry name" value="ABC_TRANSPORTER_1"/>
    <property type="match status" value="2"/>
</dbReference>
<dbReference type="SUPFAM" id="SSF90123">
    <property type="entry name" value="ABC transporter transmembrane region"/>
    <property type="match status" value="2"/>
</dbReference>
<keyword evidence="5" id="KW-0547">Nucleotide-binding</keyword>
<feature type="transmembrane region" description="Helical" evidence="10">
    <location>
        <begin position="51"/>
        <end position="71"/>
    </location>
</feature>
<dbReference type="SUPFAM" id="SSF52540">
    <property type="entry name" value="P-loop containing nucleoside triphosphate hydrolases"/>
    <property type="match status" value="2"/>
</dbReference>
<keyword evidence="6" id="KW-0067">ATP-binding</keyword>
<protein>
    <recommendedName>
        <fullName evidence="15">P-loop containing nucleoside triphosphate hydrolase protein</fullName>
    </recommendedName>
</protein>
<evidence type="ECO:0000256" key="7">
    <source>
        <dbReference type="ARBA" id="ARBA00022989"/>
    </source>
</evidence>
<feature type="transmembrane region" description="Helical" evidence="10">
    <location>
        <begin position="158"/>
        <end position="179"/>
    </location>
</feature>
<dbReference type="CDD" id="cd03250">
    <property type="entry name" value="ABCC_MRP_domain1"/>
    <property type="match status" value="1"/>
</dbReference>
<keyword evidence="3 10" id="KW-0812">Transmembrane</keyword>
<sequence length="1629" mass="184618">MFVDKSNGLVFVHPTVFESNSSSLFSCPTSLYQIIVPTNENALNPCFLLNFQVYFDVLFALFSFIQFVKLVTSSQKLKLKYGNIPNYNISLNLKDIGFAQFLKIILVLAQSFFGFLVFHSSADLTFTSFLSLFLYLFFFALPLHIIEYYQSTVPSSSLLLYWLINSIYLLIFPIQRFYTKWPIIYPYDYHLINIHNLEIFMATNSLIIFVLELLFWRPYYKLIQFHHLNQLEVNNIHIFSRLSYSWMNPLIITGYNQTLSHDDLPPCPENIKCQVSTSHFKNNLNKQFTKNHNNKSINFSKFIFDTVGIDVILVSMLQFINVTVSFIQPQLFRLFMAFFLKRKVSIIYNQFAFDFSQDINQNLNNEAQDDQGLPIIAGVLITIGMLCVSLITTILSNQYFYNIFQVGFKIRSGLSGLIYDKALRLAPNNDKIKKSSEIVNLVSVDLSRIQMFVLRMEVLISAPLQFILCMISLYDLMGNSVFVGLLLVLFIGPFNGVLIAGFRKLFEKNMKNKDLRTKKVTEILSSIKSIKLYSWELPMLENLKNVRNNMELKTLRKIGVFASLLEFSWSCFPYFVSCISFGFFYYFKGEKLTSDIIFPALSLFQILRGSLFMLPAIITALMQVSVSVKRVSEFLVSEETDPDLIVKLSRVNHSGEVSVEITNGTFLFNNNQSKDNNNNNNNNKTDNVQENNTSNNGKNIKKKVDDEEAQLLENTIPERKVALSDINFTARKGDLTCIVGRVGSGKSSFLKAILGQLPMDKNQNTDSRLVINGSVAYCSQVPWIMNSTIKQNILFGHKYEEDFYQQTIKSCELLSDLKTFPDGDETQVGEKGISLSGGQKARISLARAVYSRSDIILLDDVLSAVDAHVGRKLIEQIFSSKGLLNTKTIILSTNNIKVLREAKCIYFLKGGKIVQFGDYNSLVESGREFFDLIQNSDFSSSAKEDVFQSNLKTSDTDEEIDSTDEPFGEEIRRIPTTVTVRRASVATIKRESKSGQIDETSQKGKVKLSTYIAYAKAASYSGTFLTIFSCIMTVVIDLFSKLWLKKWAELGDSGDSDESNLFLVFIYTLLGFCSGLNIFIGSLILWYISAINAARKLHDDMANSILHSPMYFFESNPIGRILNRFTEDINKIDEVIPRSFESFFVCFIGAVFILGVIGFNLPSTLIFMGVLSLVYYYYQIYYIATSRETKRLSSTSRSPIYSHMQESLDGLETIRAFNQEKRFIILNNLNLDYNLRAAYSQLSVSRWLDFRLNVLGAMIIFMTAITSVLSPSKRLGAGLVGILMTYALQITNTLNYLVKTVVELETNCVAIERVLEYSRLPSEAPYIIEGNRPPSNWPEKGEIKFQNYTTKYRENLEPVLKEITIDIKAQEKVGIVGRTGAGKSTLTLALFRILEANGGSILIDGIDIKTLGLYDLRSRLNIIPQDSQAFEGSIRQNLDPFNKHSDEELWKALELAHLKEHVLTMGTDKPENGDNGNPFNETTIITNGDSSTDANTNNSGNRDDDPSENNGKGLMAKVTENGKNLSVGQKQLLCLARSLLSSSKILILDEATAAVDVQTDKIVQETIRKEFRDKTILTIAHRINTVIDNDKILVLENGAVKEFDSPNNLLNNKDSLFYSLYQENQKSEQ</sequence>
<dbReference type="Pfam" id="PF00664">
    <property type="entry name" value="ABC_membrane"/>
    <property type="match status" value="2"/>
</dbReference>
<reference evidence="14" key="1">
    <citation type="submission" date="2016-05" db="EMBL/GenBank/DDBJ databases">
        <title>Comparative genomics of biotechnologically important yeasts.</title>
        <authorList>
            <consortium name="DOE Joint Genome Institute"/>
            <person name="Riley R."/>
            <person name="Haridas S."/>
            <person name="Wolfe K.H."/>
            <person name="Lopes M.R."/>
            <person name="Hittinger C.T."/>
            <person name="Goker M."/>
            <person name="Salamov A."/>
            <person name="Wisecaver J."/>
            <person name="Long T.M."/>
            <person name="Aerts A.L."/>
            <person name="Barry K."/>
            <person name="Choi C."/>
            <person name="Clum A."/>
            <person name="Coughlan A.Y."/>
            <person name="Deshpande S."/>
            <person name="Douglass A.P."/>
            <person name="Hanson S.J."/>
            <person name="Klenk H.-P."/>
            <person name="Labutti K."/>
            <person name="Lapidus A."/>
            <person name="Lindquist E."/>
            <person name="Lipzen A."/>
            <person name="Meier-Kolthoff J.P."/>
            <person name="Ohm R.A."/>
            <person name="Otillar R.P."/>
            <person name="Pangilinan J."/>
            <person name="Peng Y."/>
            <person name="Rokas A."/>
            <person name="Rosa C.A."/>
            <person name="Scheuner C."/>
            <person name="Sibirny A.A."/>
            <person name="Slot J.C."/>
            <person name="Stielow J.B."/>
            <person name="Sun H."/>
            <person name="Kurtzman C.P."/>
            <person name="Blackwell M."/>
            <person name="Grigoriev I.V."/>
            <person name="Jeffries T.W."/>
        </authorList>
    </citation>
    <scope>NUCLEOTIDE SEQUENCE [LARGE SCALE GENOMIC DNA]</scope>
    <source>
        <strain evidence="14">DSM 1968</strain>
    </source>
</reference>
<feature type="transmembrane region" description="Helical" evidence="10">
    <location>
        <begin position="1024"/>
        <end position="1044"/>
    </location>
</feature>
<dbReference type="PANTHER" id="PTHR24223">
    <property type="entry name" value="ATP-BINDING CASSETTE SUB-FAMILY C"/>
    <property type="match status" value="1"/>
</dbReference>
<dbReference type="Proteomes" id="UP000095038">
    <property type="component" value="Unassembled WGS sequence"/>
</dbReference>
<dbReference type="InterPro" id="IPR011527">
    <property type="entry name" value="ABC1_TM_dom"/>
</dbReference>
<feature type="transmembrane region" description="Helical" evidence="10">
    <location>
        <begin position="596"/>
        <end position="622"/>
    </location>
</feature>
<dbReference type="InterPro" id="IPR003593">
    <property type="entry name" value="AAA+_ATPase"/>
</dbReference>
<evidence type="ECO:0000256" key="1">
    <source>
        <dbReference type="ARBA" id="ARBA00004128"/>
    </source>
</evidence>
<dbReference type="Gene3D" id="1.20.1560.10">
    <property type="entry name" value="ABC transporter type 1, transmembrane domain"/>
    <property type="match status" value="2"/>
</dbReference>
<feature type="transmembrane region" description="Helical" evidence="10">
    <location>
        <begin position="558"/>
        <end position="584"/>
    </location>
</feature>
<feature type="region of interest" description="Disordered" evidence="9">
    <location>
        <begin position="1465"/>
        <end position="1514"/>
    </location>
</feature>
<dbReference type="GO" id="GO:0000329">
    <property type="term" value="C:fungal-type vacuole membrane"/>
    <property type="evidence" value="ECO:0007669"/>
    <property type="project" value="UniProtKB-ARBA"/>
</dbReference>
<feature type="transmembrane region" description="Helical" evidence="10">
    <location>
        <begin position="302"/>
        <end position="327"/>
    </location>
</feature>
<dbReference type="InterPro" id="IPR027417">
    <property type="entry name" value="P-loop_NTPase"/>
</dbReference>
<dbReference type="GO" id="GO:0005524">
    <property type="term" value="F:ATP binding"/>
    <property type="evidence" value="ECO:0007669"/>
    <property type="project" value="UniProtKB-KW"/>
</dbReference>
<feature type="transmembrane region" description="Helical" evidence="10">
    <location>
        <begin position="1165"/>
        <end position="1184"/>
    </location>
</feature>
<dbReference type="PANTHER" id="PTHR24223:SF443">
    <property type="entry name" value="MULTIDRUG-RESISTANCE LIKE PROTEIN 1, ISOFORM I"/>
    <property type="match status" value="1"/>
</dbReference>
<feature type="transmembrane region" description="Helical" evidence="10">
    <location>
        <begin position="199"/>
        <end position="216"/>
    </location>
</feature>
<dbReference type="CDD" id="cd18579">
    <property type="entry name" value="ABC_6TM_ABCC_D1"/>
    <property type="match status" value="1"/>
</dbReference>
<evidence type="ECO:0000259" key="11">
    <source>
        <dbReference type="PROSITE" id="PS50893"/>
    </source>
</evidence>
<dbReference type="CDD" id="cd03244">
    <property type="entry name" value="ABCC_MRP_domain2"/>
    <property type="match status" value="1"/>
</dbReference>
<evidence type="ECO:0000256" key="10">
    <source>
        <dbReference type="SAM" id="Phobius"/>
    </source>
</evidence>
<dbReference type="InterPro" id="IPR036640">
    <property type="entry name" value="ABC1_TM_sf"/>
</dbReference>
<dbReference type="InterPro" id="IPR017871">
    <property type="entry name" value="ABC_transporter-like_CS"/>
</dbReference>
<evidence type="ECO:0000313" key="13">
    <source>
        <dbReference type="EMBL" id="ODV60478.1"/>
    </source>
</evidence>
<feature type="region of interest" description="Disordered" evidence="9">
    <location>
        <begin position="670"/>
        <end position="703"/>
    </location>
</feature>
<feature type="domain" description="ABC transmembrane type-1" evidence="12">
    <location>
        <begin position="312"/>
        <end position="623"/>
    </location>
</feature>
<proteinExistence type="predicted"/>
<dbReference type="RefSeq" id="XP_020046785.1">
    <property type="nucleotide sequence ID" value="XM_020193477.1"/>
</dbReference>
<dbReference type="OrthoDB" id="6500128at2759"/>
<feature type="transmembrane region" description="Helical" evidence="10">
    <location>
        <begin position="373"/>
        <end position="395"/>
    </location>
</feature>
<keyword evidence="8 10" id="KW-0472">Membrane</keyword>
<evidence type="ECO:0000256" key="2">
    <source>
        <dbReference type="ARBA" id="ARBA00022448"/>
    </source>
</evidence>
<name>A0A1D2VFN2_9ASCO</name>
<evidence type="ECO:0008006" key="15">
    <source>
        <dbReference type="Google" id="ProtNLM"/>
    </source>
</evidence>
<evidence type="ECO:0000259" key="12">
    <source>
        <dbReference type="PROSITE" id="PS50929"/>
    </source>
</evidence>
<evidence type="ECO:0000313" key="14">
    <source>
        <dbReference type="Proteomes" id="UP000095038"/>
    </source>
</evidence>
<evidence type="ECO:0000256" key="8">
    <source>
        <dbReference type="ARBA" id="ARBA00023136"/>
    </source>
</evidence>
<dbReference type="Pfam" id="PF00005">
    <property type="entry name" value="ABC_tran"/>
    <property type="match status" value="2"/>
</dbReference>
<dbReference type="FunFam" id="3.40.50.300:FF:000997">
    <property type="entry name" value="Multidrug resistance-associated protein 1"/>
    <property type="match status" value="1"/>
</dbReference>
<dbReference type="EMBL" id="KV454482">
    <property type="protein sequence ID" value="ODV60478.1"/>
    <property type="molecule type" value="Genomic_DNA"/>
</dbReference>
<dbReference type="InParanoid" id="A0A1D2VFN2"/>
<dbReference type="PROSITE" id="PS50929">
    <property type="entry name" value="ABC_TM1F"/>
    <property type="match status" value="2"/>
</dbReference>
<feature type="transmembrane region" description="Helical" evidence="10">
    <location>
        <begin position="480"/>
        <end position="502"/>
    </location>
</feature>
<keyword evidence="4" id="KW-0677">Repeat</keyword>
<dbReference type="FunFam" id="1.20.1560.10:FF:000001">
    <property type="entry name" value="ATP-binding cassette subfamily C member 1"/>
    <property type="match status" value="1"/>
</dbReference>
<feature type="transmembrane region" description="Helical" evidence="10">
    <location>
        <begin position="124"/>
        <end position="146"/>
    </location>
</feature>
<dbReference type="InterPro" id="IPR044726">
    <property type="entry name" value="ABCC_6TM_D2"/>
</dbReference>
<evidence type="ECO:0000256" key="5">
    <source>
        <dbReference type="ARBA" id="ARBA00022741"/>
    </source>
</evidence>
<gene>
    <name evidence="13" type="ORF">ASCRUDRAFT_76455</name>
</gene>
<dbReference type="GO" id="GO:0140359">
    <property type="term" value="F:ABC-type transporter activity"/>
    <property type="evidence" value="ECO:0007669"/>
    <property type="project" value="InterPro"/>
</dbReference>
<evidence type="ECO:0000256" key="9">
    <source>
        <dbReference type="SAM" id="MobiDB-lite"/>
    </source>
</evidence>
<dbReference type="STRING" id="1344418.A0A1D2VFN2"/>
<dbReference type="PROSITE" id="PS50893">
    <property type="entry name" value="ABC_TRANSPORTER_2"/>
    <property type="match status" value="2"/>
</dbReference>
<feature type="transmembrane region" description="Helical" evidence="10">
    <location>
        <begin position="452"/>
        <end position="474"/>
    </location>
</feature>
<dbReference type="GeneID" id="30967113"/>
<evidence type="ECO:0000256" key="4">
    <source>
        <dbReference type="ARBA" id="ARBA00022737"/>
    </source>
</evidence>
<evidence type="ECO:0000256" key="6">
    <source>
        <dbReference type="ARBA" id="ARBA00022840"/>
    </source>
</evidence>
<dbReference type="CDD" id="cd18580">
    <property type="entry name" value="ABC_6TM_ABCC_D2"/>
    <property type="match status" value="1"/>
</dbReference>
<dbReference type="Gene3D" id="3.40.50.300">
    <property type="entry name" value="P-loop containing nucleotide triphosphate hydrolases"/>
    <property type="match status" value="2"/>
</dbReference>
<dbReference type="InterPro" id="IPR003439">
    <property type="entry name" value="ABC_transporter-like_ATP-bd"/>
</dbReference>
<feature type="transmembrane region" description="Helical" evidence="10">
    <location>
        <begin position="1140"/>
        <end position="1159"/>
    </location>
</feature>
<dbReference type="SMART" id="SM00382">
    <property type="entry name" value="AAA"/>
    <property type="match status" value="2"/>
</dbReference>
<organism evidence="13 14">
    <name type="scientific">Ascoidea rubescens DSM 1968</name>
    <dbReference type="NCBI Taxonomy" id="1344418"/>
    <lineage>
        <taxon>Eukaryota</taxon>
        <taxon>Fungi</taxon>
        <taxon>Dikarya</taxon>
        <taxon>Ascomycota</taxon>
        <taxon>Saccharomycotina</taxon>
        <taxon>Saccharomycetes</taxon>
        <taxon>Ascoideaceae</taxon>
        <taxon>Ascoidea</taxon>
    </lineage>
</organism>
<feature type="domain" description="ABC transporter" evidence="11">
    <location>
        <begin position="704"/>
        <end position="935"/>
    </location>
</feature>
<feature type="domain" description="ABC transporter" evidence="11">
    <location>
        <begin position="1343"/>
        <end position="1622"/>
    </location>
</feature>
<feature type="transmembrane region" description="Helical" evidence="10">
    <location>
        <begin position="1064"/>
        <end position="1088"/>
    </location>
</feature>
<dbReference type="GO" id="GO:0016887">
    <property type="term" value="F:ATP hydrolysis activity"/>
    <property type="evidence" value="ECO:0007669"/>
    <property type="project" value="InterPro"/>
</dbReference>
<comment type="subcellular location">
    <subcellularLocation>
        <location evidence="1">Vacuole membrane</location>
        <topology evidence="1">Multi-pass membrane protein</topology>
    </subcellularLocation>
</comment>